<organism evidence="2 3">
    <name type="scientific">Thalictrum thalictroides</name>
    <name type="common">Rue-anemone</name>
    <name type="synonym">Anemone thalictroides</name>
    <dbReference type="NCBI Taxonomy" id="46969"/>
    <lineage>
        <taxon>Eukaryota</taxon>
        <taxon>Viridiplantae</taxon>
        <taxon>Streptophyta</taxon>
        <taxon>Embryophyta</taxon>
        <taxon>Tracheophyta</taxon>
        <taxon>Spermatophyta</taxon>
        <taxon>Magnoliopsida</taxon>
        <taxon>Ranunculales</taxon>
        <taxon>Ranunculaceae</taxon>
        <taxon>Thalictroideae</taxon>
        <taxon>Thalictrum</taxon>
    </lineage>
</organism>
<reference evidence="2 3" key="1">
    <citation type="submission" date="2020-06" db="EMBL/GenBank/DDBJ databases">
        <title>Transcriptomic and genomic resources for Thalictrum thalictroides and T. hernandezii: Facilitating candidate gene discovery in an emerging model plant lineage.</title>
        <authorList>
            <person name="Arias T."/>
            <person name="Riano-Pachon D.M."/>
            <person name="Di Stilio V.S."/>
        </authorList>
    </citation>
    <scope>NUCLEOTIDE SEQUENCE [LARGE SCALE GENOMIC DNA]</scope>
    <source>
        <strain evidence="3">cv. WT478/WT964</strain>
        <tissue evidence="2">Leaves</tissue>
    </source>
</reference>
<evidence type="ECO:0000259" key="1">
    <source>
        <dbReference type="Pfam" id="PF13966"/>
    </source>
</evidence>
<dbReference type="AlphaFoldDB" id="A0A7J6X679"/>
<evidence type="ECO:0000313" key="2">
    <source>
        <dbReference type="EMBL" id="KAF5205261.1"/>
    </source>
</evidence>
<protein>
    <recommendedName>
        <fullName evidence="1">Reverse transcriptase zinc-binding domain-containing protein</fullName>
    </recommendedName>
</protein>
<gene>
    <name evidence="2" type="ORF">FRX31_005149</name>
</gene>
<dbReference type="InterPro" id="IPR026960">
    <property type="entry name" value="RVT-Znf"/>
</dbReference>
<comment type="caution">
    <text evidence="2">The sequence shown here is derived from an EMBL/GenBank/DDBJ whole genome shotgun (WGS) entry which is preliminary data.</text>
</comment>
<dbReference type="EMBL" id="JABWDY010004320">
    <property type="protein sequence ID" value="KAF5205261.1"/>
    <property type="molecule type" value="Genomic_DNA"/>
</dbReference>
<dbReference type="Pfam" id="PF13966">
    <property type="entry name" value="zf-RVT"/>
    <property type="match status" value="1"/>
</dbReference>
<proteinExistence type="predicted"/>
<feature type="domain" description="Reverse transcriptase zinc-binding" evidence="1">
    <location>
        <begin position="11"/>
        <end position="61"/>
    </location>
</feature>
<accession>A0A7J6X679</accession>
<sequence>MEEGYSNQGKILWSIVHGRLPTAEFLSSKGMIASPVCQLCQSNSESLNHLLFKCDQVKLFWTAIRVGVMNTYRLLDACNSPLDFLKNWSPLYGNPMGRKIWKVLPYGII</sequence>
<dbReference type="OrthoDB" id="696485at2759"/>
<name>A0A7J6X679_THATH</name>
<keyword evidence="3" id="KW-1185">Reference proteome</keyword>
<dbReference type="Proteomes" id="UP000554482">
    <property type="component" value="Unassembled WGS sequence"/>
</dbReference>
<evidence type="ECO:0000313" key="3">
    <source>
        <dbReference type="Proteomes" id="UP000554482"/>
    </source>
</evidence>